<name>A0A2Z4GB89_9BACT</name>
<dbReference type="PANTHER" id="PTHR10151:SF120">
    <property type="entry name" value="BIS(5'-ADENOSYL)-TRIPHOSPHATASE"/>
    <property type="match status" value="1"/>
</dbReference>
<keyword evidence="2" id="KW-1185">Reference proteome</keyword>
<reference evidence="1 2" key="1">
    <citation type="submission" date="2018-05" db="EMBL/GenBank/DDBJ databases">
        <title>Complete genome sequence of Arcticibacterium luteifluviistationis SM1504T, a cytophagaceae bacterium isolated from Arctic surface seawater.</title>
        <authorList>
            <person name="Li Y."/>
            <person name="Qin Q.-L."/>
        </authorList>
    </citation>
    <scope>NUCLEOTIDE SEQUENCE [LARGE SCALE GENOMIC DNA]</scope>
    <source>
        <strain evidence="1 2">SM1504</strain>
    </source>
</reference>
<dbReference type="InterPro" id="IPR017850">
    <property type="entry name" value="Alkaline_phosphatase_core_sf"/>
</dbReference>
<dbReference type="InterPro" id="IPR002591">
    <property type="entry name" value="Phosphodiest/P_Trfase"/>
</dbReference>
<dbReference type="KEGG" id="als:DJ013_08460"/>
<proteinExistence type="predicted"/>
<gene>
    <name evidence="1" type="ORF">DJ013_08460</name>
</gene>
<dbReference type="AlphaFoldDB" id="A0A2Z4GB89"/>
<dbReference type="Gene3D" id="3.40.720.10">
    <property type="entry name" value="Alkaline Phosphatase, subunit A"/>
    <property type="match status" value="1"/>
</dbReference>
<dbReference type="RefSeq" id="WP_111371318.1">
    <property type="nucleotide sequence ID" value="NZ_CP029480.1"/>
</dbReference>
<dbReference type="GO" id="GO:0016787">
    <property type="term" value="F:hydrolase activity"/>
    <property type="evidence" value="ECO:0007669"/>
    <property type="project" value="UniProtKB-ARBA"/>
</dbReference>
<dbReference type="OrthoDB" id="9771966at2"/>
<accession>A0A2Z4GB89</accession>
<dbReference type="PANTHER" id="PTHR10151">
    <property type="entry name" value="ECTONUCLEOTIDE PYROPHOSPHATASE/PHOSPHODIESTERASE"/>
    <property type="match status" value="1"/>
</dbReference>
<dbReference type="Proteomes" id="UP000249873">
    <property type="component" value="Chromosome"/>
</dbReference>
<organism evidence="1 2">
    <name type="scientific">Arcticibacterium luteifluviistationis</name>
    <dbReference type="NCBI Taxonomy" id="1784714"/>
    <lineage>
        <taxon>Bacteria</taxon>
        <taxon>Pseudomonadati</taxon>
        <taxon>Bacteroidota</taxon>
        <taxon>Cytophagia</taxon>
        <taxon>Cytophagales</taxon>
        <taxon>Leadbetterellaceae</taxon>
        <taxon>Arcticibacterium</taxon>
    </lineage>
</organism>
<protein>
    <submittedName>
        <fullName evidence="1">Alkaline phosphatase family protein</fullName>
    </submittedName>
</protein>
<dbReference type="SUPFAM" id="SSF53649">
    <property type="entry name" value="Alkaline phosphatase-like"/>
    <property type="match status" value="1"/>
</dbReference>
<sequence>MKKVAVINVIGLSKRVLGEHTPFLSKWAAKKNIANVEPVLPAVTCAVQTTYLTGKWPNEHGIVGNGWFSKEAQEVQFWKQSNQLVQAPNVWDNIRKTNPDFTCANMFWWYNMYSTADYSVTPRPQYRADGQKVPDCYSYPADLRDRLQAELGTFPLFHFWGPKTTIKSSEWIADASKKVHEWHNPDLMLVYLPHLDYVLQKYGHDEKHLPKDLAEIDKVCEDLITYLEAKGVEVSVISEYGITNVERPIHPNRVLRDMGLLGIREENGLELLDAGASKAFAVADHQIAHVYVNDKSQLAAVKKRFEAEAGVALVLDEEGKKKYHLDHERSGDLVLVGDDKSWFTYYFWEDDAKAPDYARMVDIHKKPGYDPAEMLLDPRQKLIIPKIIFKVLKKKLGFRMVMDVIPLDATLVKGSHGAVNLQDEDKAIFISSQKHDANIAPTAIHDLIMNWVLR</sequence>
<evidence type="ECO:0000313" key="2">
    <source>
        <dbReference type="Proteomes" id="UP000249873"/>
    </source>
</evidence>
<dbReference type="Pfam" id="PF01663">
    <property type="entry name" value="Phosphodiest"/>
    <property type="match status" value="1"/>
</dbReference>
<evidence type="ECO:0000313" key="1">
    <source>
        <dbReference type="EMBL" id="AWV98203.1"/>
    </source>
</evidence>
<dbReference type="EMBL" id="CP029480">
    <property type="protein sequence ID" value="AWV98203.1"/>
    <property type="molecule type" value="Genomic_DNA"/>
</dbReference>